<reference evidence="2" key="1">
    <citation type="journal article" date="2014" name="Front. Microbiol.">
        <title>High frequency of phylogenetically diverse reductive dehalogenase-homologous genes in deep subseafloor sedimentary metagenomes.</title>
        <authorList>
            <person name="Kawai M."/>
            <person name="Futagami T."/>
            <person name="Toyoda A."/>
            <person name="Takaki Y."/>
            <person name="Nishi S."/>
            <person name="Hori S."/>
            <person name="Arai W."/>
            <person name="Tsubouchi T."/>
            <person name="Morono Y."/>
            <person name="Uchiyama I."/>
            <person name="Ito T."/>
            <person name="Fujiyama A."/>
            <person name="Inagaki F."/>
            <person name="Takami H."/>
        </authorList>
    </citation>
    <scope>NUCLEOTIDE SEQUENCE</scope>
    <source>
        <strain evidence="2">Expedition CK06-06</strain>
    </source>
</reference>
<dbReference type="AlphaFoldDB" id="X1F8H3"/>
<sequence length="101" mass="11209">MKVPYSYLKDQFKNSAPILEAFQEQLSRCEFTFGPELEEFEKNMAQYTGARYVLGTSSGTMALSMLLRAVGVDYGDEVITVSQTFVATIGSIVAIGARPYY</sequence>
<dbReference type="GO" id="GO:0000271">
    <property type="term" value="P:polysaccharide biosynthetic process"/>
    <property type="evidence" value="ECO:0007669"/>
    <property type="project" value="TreeGrafter"/>
</dbReference>
<evidence type="ECO:0000313" key="2">
    <source>
        <dbReference type="EMBL" id="GAH41931.1"/>
    </source>
</evidence>
<evidence type="ECO:0000256" key="1">
    <source>
        <dbReference type="ARBA" id="ARBA00022898"/>
    </source>
</evidence>
<evidence type="ECO:0008006" key="3">
    <source>
        <dbReference type="Google" id="ProtNLM"/>
    </source>
</evidence>
<dbReference type="EMBL" id="BARU01007148">
    <property type="protein sequence ID" value="GAH41931.1"/>
    <property type="molecule type" value="Genomic_DNA"/>
</dbReference>
<dbReference type="GO" id="GO:0030170">
    <property type="term" value="F:pyridoxal phosphate binding"/>
    <property type="evidence" value="ECO:0007669"/>
    <property type="project" value="TreeGrafter"/>
</dbReference>
<feature type="non-terminal residue" evidence="2">
    <location>
        <position position="101"/>
    </location>
</feature>
<dbReference type="Gene3D" id="3.40.640.10">
    <property type="entry name" value="Type I PLP-dependent aspartate aminotransferase-like (Major domain)"/>
    <property type="match status" value="1"/>
</dbReference>
<keyword evidence="1" id="KW-0663">Pyridoxal phosphate</keyword>
<dbReference type="InterPro" id="IPR015421">
    <property type="entry name" value="PyrdxlP-dep_Trfase_major"/>
</dbReference>
<dbReference type="InterPro" id="IPR015424">
    <property type="entry name" value="PyrdxlP-dep_Trfase"/>
</dbReference>
<dbReference type="SUPFAM" id="SSF53383">
    <property type="entry name" value="PLP-dependent transferases"/>
    <property type="match status" value="1"/>
</dbReference>
<comment type="caution">
    <text evidence="2">The sequence shown here is derived from an EMBL/GenBank/DDBJ whole genome shotgun (WGS) entry which is preliminary data.</text>
</comment>
<gene>
    <name evidence="2" type="ORF">S03H2_14091</name>
</gene>
<protein>
    <recommendedName>
        <fullName evidence="3">DegT/DnrJ/EryC1/StrS aminotransferase</fullName>
    </recommendedName>
</protein>
<dbReference type="InterPro" id="IPR000653">
    <property type="entry name" value="DegT/StrS_aminotransferase"/>
</dbReference>
<organism evidence="2">
    <name type="scientific">marine sediment metagenome</name>
    <dbReference type="NCBI Taxonomy" id="412755"/>
    <lineage>
        <taxon>unclassified sequences</taxon>
        <taxon>metagenomes</taxon>
        <taxon>ecological metagenomes</taxon>
    </lineage>
</organism>
<proteinExistence type="predicted"/>
<name>X1F8H3_9ZZZZ</name>
<dbReference type="GO" id="GO:0008483">
    <property type="term" value="F:transaminase activity"/>
    <property type="evidence" value="ECO:0007669"/>
    <property type="project" value="TreeGrafter"/>
</dbReference>
<dbReference type="PANTHER" id="PTHR30244:SF36">
    <property type="entry name" value="3-OXO-GLUCOSE-6-PHOSPHATE:GLUTAMATE AMINOTRANSFERASE"/>
    <property type="match status" value="1"/>
</dbReference>
<dbReference type="PANTHER" id="PTHR30244">
    <property type="entry name" value="TRANSAMINASE"/>
    <property type="match status" value="1"/>
</dbReference>
<dbReference type="Pfam" id="PF01041">
    <property type="entry name" value="DegT_DnrJ_EryC1"/>
    <property type="match status" value="1"/>
</dbReference>
<accession>X1F8H3</accession>